<dbReference type="AlphaFoldDB" id="A0A4U5MJY9"/>
<dbReference type="InterPro" id="IPR018108">
    <property type="entry name" value="MCP_transmembrane"/>
</dbReference>
<evidence type="ECO:0000313" key="11">
    <source>
        <dbReference type="EMBL" id="TKR69708.1"/>
    </source>
</evidence>
<dbReference type="PRINTS" id="PR00926">
    <property type="entry name" value="MITOCARRIER"/>
</dbReference>
<evidence type="ECO:0000313" key="12">
    <source>
        <dbReference type="Proteomes" id="UP000298663"/>
    </source>
</evidence>
<dbReference type="PROSITE" id="PS50920">
    <property type="entry name" value="SOLCAR"/>
    <property type="match status" value="1"/>
</dbReference>
<keyword evidence="12" id="KW-1185">Reference proteome</keyword>
<dbReference type="SUPFAM" id="SSF103506">
    <property type="entry name" value="Mitochondrial carrier"/>
    <property type="match status" value="1"/>
</dbReference>
<evidence type="ECO:0008006" key="13">
    <source>
        <dbReference type="Google" id="ProtNLM"/>
    </source>
</evidence>
<keyword evidence="6" id="KW-1133">Transmembrane helix</keyword>
<evidence type="ECO:0000256" key="3">
    <source>
        <dbReference type="ARBA" id="ARBA00022448"/>
    </source>
</evidence>
<keyword evidence="3 10" id="KW-0813">Transport</keyword>
<dbReference type="OrthoDB" id="193856at2759"/>
<evidence type="ECO:0000256" key="1">
    <source>
        <dbReference type="ARBA" id="ARBA00004225"/>
    </source>
</evidence>
<evidence type="ECO:0000256" key="6">
    <source>
        <dbReference type="ARBA" id="ARBA00022989"/>
    </source>
</evidence>
<evidence type="ECO:0000256" key="9">
    <source>
        <dbReference type="PROSITE-ProRule" id="PRU00282"/>
    </source>
</evidence>
<comment type="similarity">
    <text evidence="2 10">Belongs to the mitochondrial carrier (TC 2.A.29) family.</text>
</comment>
<organism evidence="11 12">
    <name type="scientific">Steinernema carpocapsae</name>
    <name type="common">Entomopathogenic nematode</name>
    <dbReference type="NCBI Taxonomy" id="34508"/>
    <lineage>
        <taxon>Eukaryota</taxon>
        <taxon>Metazoa</taxon>
        <taxon>Ecdysozoa</taxon>
        <taxon>Nematoda</taxon>
        <taxon>Chromadorea</taxon>
        <taxon>Rhabditida</taxon>
        <taxon>Tylenchina</taxon>
        <taxon>Panagrolaimomorpha</taxon>
        <taxon>Strongyloidoidea</taxon>
        <taxon>Steinernematidae</taxon>
        <taxon>Steinernema</taxon>
    </lineage>
</organism>
<keyword evidence="5" id="KW-0677">Repeat</keyword>
<dbReference type="EMBL" id="AZBU02000007">
    <property type="protein sequence ID" value="TKR69708.1"/>
    <property type="molecule type" value="Genomic_DNA"/>
</dbReference>
<dbReference type="InterPro" id="IPR023395">
    <property type="entry name" value="MCP_dom_sf"/>
</dbReference>
<sequence length="111" mass="12122">MFYLPVYEKGKRELKKVFATEGSLLPTIIAGGVAGSLSWWTITPIEVVKNRIQTSSSHSPQAFLQTAKSIYKNEGLRAFGKGGLILIFRGFPVNAVGFVIYEKIMALGSAL</sequence>
<name>A0A4U5MJY9_STECR</name>
<evidence type="ECO:0000256" key="2">
    <source>
        <dbReference type="ARBA" id="ARBA00006375"/>
    </source>
</evidence>
<dbReference type="Gene3D" id="1.50.40.10">
    <property type="entry name" value="Mitochondrial carrier domain"/>
    <property type="match status" value="1"/>
</dbReference>
<dbReference type="GO" id="GO:0031966">
    <property type="term" value="C:mitochondrial membrane"/>
    <property type="evidence" value="ECO:0007669"/>
    <property type="project" value="UniProtKB-SubCell"/>
</dbReference>
<evidence type="ECO:0000256" key="7">
    <source>
        <dbReference type="ARBA" id="ARBA00023128"/>
    </source>
</evidence>
<comment type="subcellular location">
    <subcellularLocation>
        <location evidence="1">Mitochondrion membrane</location>
        <topology evidence="1">Multi-pass membrane protein</topology>
    </subcellularLocation>
</comment>
<evidence type="ECO:0000256" key="4">
    <source>
        <dbReference type="ARBA" id="ARBA00022692"/>
    </source>
</evidence>
<comment type="caution">
    <text evidence="11">The sequence shown here is derived from an EMBL/GenBank/DDBJ whole genome shotgun (WGS) entry which is preliminary data.</text>
</comment>
<dbReference type="Proteomes" id="UP000298663">
    <property type="component" value="Unassembled WGS sequence"/>
</dbReference>
<dbReference type="Pfam" id="PF00153">
    <property type="entry name" value="Mito_carr"/>
    <property type="match status" value="1"/>
</dbReference>
<evidence type="ECO:0000256" key="5">
    <source>
        <dbReference type="ARBA" id="ARBA00022737"/>
    </source>
</evidence>
<keyword evidence="4 9" id="KW-0812">Transmembrane</keyword>
<dbReference type="PANTHER" id="PTHR45624:SF10">
    <property type="entry name" value="SLC (SOLUTE CARRIER) HOMOLOG"/>
    <property type="match status" value="1"/>
</dbReference>
<dbReference type="InterPro" id="IPR050567">
    <property type="entry name" value="Mitochondrial_Carrier"/>
</dbReference>
<reference evidence="11 12" key="1">
    <citation type="journal article" date="2015" name="Genome Biol.">
        <title>Comparative genomics of Steinernema reveals deeply conserved gene regulatory networks.</title>
        <authorList>
            <person name="Dillman A.R."/>
            <person name="Macchietto M."/>
            <person name="Porter C.F."/>
            <person name="Rogers A."/>
            <person name="Williams B."/>
            <person name="Antoshechkin I."/>
            <person name="Lee M.M."/>
            <person name="Goodwin Z."/>
            <person name="Lu X."/>
            <person name="Lewis E.E."/>
            <person name="Goodrich-Blair H."/>
            <person name="Stock S.P."/>
            <person name="Adams B.J."/>
            <person name="Sternberg P.W."/>
            <person name="Mortazavi A."/>
        </authorList>
    </citation>
    <scope>NUCLEOTIDE SEQUENCE [LARGE SCALE GENOMIC DNA]</scope>
    <source>
        <strain evidence="11 12">ALL</strain>
    </source>
</reference>
<dbReference type="GO" id="GO:0022857">
    <property type="term" value="F:transmembrane transporter activity"/>
    <property type="evidence" value="ECO:0007669"/>
    <property type="project" value="TreeGrafter"/>
</dbReference>
<gene>
    <name evidence="11" type="ORF">L596_021828</name>
</gene>
<feature type="repeat" description="Solcar" evidence="9">
    <location>
        <begin position="22"/>
        <end position="107"/>
    </location>
</feature>
<keyword evidence="8 9" id="KW-0472">Membrane</keyword>
<dbReference type="STRING" id="34508.A0A4U5MJY9"/>
<accession>A0A4U5MJY9</accession>
<protein>
    <recommendedName>
        <fullName evidence="13">Mitochondrial carrier protein</fullName>
    </recommendedName>
</protein>
<dbReference type="InterPro" id="IPR002067">
    <property type="entry name" value="MCP"/>
</dbReference>
<evidence type="ECO:0000256" key="8">
    <source>
        <dbReference type="ARBA" id="ARBA00023136"/>
    </source>
</evidence>
<proteinExistence type="inferred from homology"/>
<dbReference type="PANTHER" id="PTHR45624">
    <property type="entry name" value="MITOCHONDRIAL BASIC AMINO ACIDS TRANSPORTER-RELATED"/>
    <property type="match status" value="1"/>
</dbReference>
<keyword evidence="7" id="KW-0496">Mitochondrion</keyword>
<evidence type="ECO:0000256" key="10">
    <source>
        <dbReference type="RuleBase" id="RU000488"/>
    </source>
</evidence>
<reference evidence="11 12" key="2">
    <citation type="journal article" date="2019" name="G3 (Bethesda)">
        <title>Hybrid Assembly of the Genome of the Entomopathogenic Nematode Steinernema carpocapsae Identifies the X-Chromosome.</title>
        <authorList>
            <person name="Serra L."/>
            <person name="Macchietto M."/>
            <person name="Macias-Munoz A."/>
            <person name="McGill C.J."/>
            <person name="Rodriguez I.M."/>
            <person name="Rodriguez B."/>
            <person name="Murad R."/>
            <person name="Mortazavi A."/>
        </authorList>
    </citation>
    <scope>NUCLEOTIDE SEQUENCE [LARGE SCALE GENOMIC DNA]</scope>
    <source>
        <strain evidence="11 12">ALL</strain>
    </source>
</reference>